<name>A0A7S2XZZ5_9STRA</name>
<evidence type="ECO:0000256" key="1">
    <source>
        <dbReference type="ARBA" id="ARBA00022490"/>
    </source>
</evidence>
<dbReference type="PANTHER" id="PTHR32194">
    <property type="entry name" value="METALLOPROTEASE TLDD"/>
    <property type="match status" value="1"/>
</dbReference>
<dbReference type="Gene3D" id="3.60.20.10">
    <property type="entry name" value="Glutamine Phosphoribosylpyrophosphate, subunit 1, domain 1"/>
    <property type="match status" value="1"/>
</dbReference>
<dbReference type="InterPro" id="IPR035206">
    <property type="entry name" value="Proteasome_beta2"/>
</dbReference>
<comment type="similarity">
    <text evidence="4">Belongs to the peptidase T1B family.</text>
</comment>
<dbReference type="GO" id="GO:0010498">
    <property type="term" value="P:proteasomal protein catabolic process"/>
    <property type="evidence" value="ECO:0007669"/>
    <property type="project" value="InterPro"/>
</dbReference>
<accession>A0A7S2XZZ5</accession>
<gene>
    <name evidence="5" type="ORF">FJAP1339_LOCUS9555</name>
</gene>
<dbReference type="GO" id="GO:0005737">
    <property type="term" value="C:cytoplasm"/>
    <property type="evidence" value="ECO:0007669"/>
    <property type="project" value="UniProtKB-SubCell"/>
</dbReference>
<comment type="subcellular location">
    <subcellularLocation>
        <location evidence="4">Cytoplasm</location>
    </subcellularLocation>
    <subcellularLocation>
        <location evidence="4">Nucleus</location>
    </subcellularLocation>
</comment>
<dbReference type="CDD" id="cd03758">
    <property type="entry name" value="proteasome_beta_type_2"/>
    <property type="match status" value="1"/>
</dbReference>
<sequence>MDTVVGLVGNGFVLVAADAMSGRSILIFKDDYDKVKEMDPNKLLGLAGPQADCENFSEYIQKNMELYRLNNNGLTLGTHAAANFIRGEMAYALRRGPYQCNMLLGGVDPPAKGSTDSEPAKPQLFFIDYLASCHPVNFGCHGYGSSFLLSILDRCWKEDLTQEEAIDIVKKCIHELEVRFLISQPKFTIKIVTADGTKKVTL</sequence>
<dbReference type="EMBL" id="HBHR01018850">
    <property type="protein sequence ID" value="CAD9870260.1"/>
    <property type="molecule type" value="Transcribed_RNA"/>
</dbReference>
<evidence type="ECO:0000256" key="4">
    <source>
        <dbReference type="RuleBase" id="RU004203"/>
    </source>
</evidence>
<dbReference type="AlphaFoldDB" id="A0A7S2XZZ5"/>
<keyword evidence="2 4" id="KW-0647">Proteasome</keyword>
<dbReference type="InterPro" id="IPR029055">
    <property type="entry name" value="Ntn_hydrolases_N"/>
</dbReference>
<dbReference type="PANTHER" id="PTHR32194:SF2">
    <property type="entry name" value="PROTEASOME SUBUNIT BETA TYPE-1"/>
    <property type="match status" value="1"/>
</dbReference>
<dbReference type="Pfam" id="PF00227">
    <property type="entry name" value="Proteasome"/>
    <property type="match status" value="1"/>
</dbReference>
<comment type="subunit">
    <text evidence="4">Component of the proteasome complex.</text>
</comment>
<dbReference type="GO" id="GO:0005634">
    <property type="term" value="C:nucleus"/>
    <property type="evidence" value="ECO:0007669"/>
    <property type="project" value="UniProtKB-SubCell"/>
</dbReference>
<evidence type="ECO:0000256" key="2">
    <source>
        <dbReference type="ARBA" id="ARBA00022942"/>
    </source>
</evidence>
<comment type="function">
    <text evidence="4">Component of the proteasome, a multicatalytic proteinase complex which is characterized by its ability to cleave peptides with Arg, Phe, Tyr, Leu, and Glu adjacent to the leaving group at neutral or slightly basic pH. The proteasome has an ATP-dependent proteolytic activity.</text>
</comment>
<protein>
    <recommendedName>
        <fullName evidence="4">Proteasome subunit beta</fullName>
    </recommendedName>
</protein>
<evidence type="ECO:0000313" key="5">
    <source>
        <dbReference type="EMBL" id="CAD9870260.1"/>
    </source>
</evidence>
<dbReference type="InterPro" id="IPR016050">
    <property type="entry name" value="Proteasome_bsu_CS"/>
</dbReference>
<keyword evidence="1 4" id="KW-0963">Cytoplasm</keyword>
<dbReference type="SUPFAM" id="SSF56235">
    <property type="entry name" value="N-terminal nucleophile aminohydrolases (Ntn hydrolases)"/>
    <property type="match status" value="1"/>
</dbReference>
<dbReference type="PROSITE" id="PS00854">
    <property type="entry name" value="PROTEASOME_BETA_1"/>
    <property type="match status" value="1"/>
</dbReference>
<dbReference type="PROSITE" id="PS51476">
    <property type="entry name" value="PROTEASOME_BETA_2"/>
    <property type="match status" value="1"/>
</dbReference>
<keyword evidence="3 4" id="KW-0539">Nucleus</keyword>
<organism evidence="5">
    <name type="scientific">Fibrocapsa japonica</name>
    <dbReference type="NCBI Taxonomy" id="94617"/>
    <lineage>
        <taxon>Eukaryota</taxon>
        <taxon>Sar</taxon>
        <taxon>Stramenopiles</taxon>
        <taxon>Ochrophyta</taxon>
        <taxon>Raphidophyceae</taxon>
        <taxon>Chattonellales</taxon>
        <taxon>Chattonellaceae</taxon>
        <taxon>Fibrocapsa</taxon>
    </lineage>
</organism>
<evidence type="ECO:0000256" key="3">
    <source>
        <dbReference type="ARBA" id="ARBA00023242"/>
    </source>
</evidence>
<proteinExistence type="inferred from homology"/>
<dbReference type="GO" id="GO:0005839">
    <property type="term" value="C:proteasome core complex"/>
    <property type="evidence" value="ECO:0007669"/>
    <property type="project" value="InterPro"/>
</dbReference>
<dbReference type="InterPro" id="IPR001353">
    <property type="entry name" value="Proteasome_sua/b"/>
</dbReference>
<reference evidence="5" key="1">
    <citation type="submission" date="2021-01" db="EMBL/GenBank/DDBJ databases">
        <authorList>
            <person name="Corre E."/>
            <person name="Pelletier E."/>
            <person name="Niang G."/>
            <person name="Scheremetjew M."/>
            <person name="Finn R."/>
            <person name="Kale V."/>
            <person name="Holt S."/>
            <person name="Cochrane G."/>
            <person name="Meng A."/>
            <person name="Brown T."/>
            <person name="Cohen L."/>
        </authorList>
    </citation>
    <scope>NUCLEOTIDE SEQUENCE</scope>
    <source>
        <strain evidence="5">CCMP1661</strain>
    </source>
</reference>
<dbReference type="InterPro" id="IPR023333">
    <property type="entry name" value="Proteasome_suB-type"/>
</dbReference>